<dbReference type="EMBL" id="CP002293">
    <property type="protein sequence ID" value="ADP73924.1"/>
    <property type="molecule type" value="Genomic_DNA"/>
</dbReference>
<dbReference type="AlphaFoldDB" id="A0A7U3YDQ2"/>
<dbReference type="GO" id="GO:0016829">
    <property type="term" value="F:lyase activity"/>
    <property type="evidence" value="ECO:0007669"/>
    <property type="project" value="UniProtKB-KW"/>
</dbReference>
<reference evidence="1" key="1">
    <citation type="submission" date="2010-10" db="EMBL/GenBank/DDBJ databases">
        <title>Complete sequence of chromosome of Geobacillus sp. Y4.1MC1.</title>
        <authorList>
            <consortium name="US DOE Joint Genome Institute"/>
            <person name="Lucas S."/>
            <person name="Copeland A."/>
            <person name="Lapidus A."/>
            <person name="Cheng J.-F."/>
            <person name="Bruce D."/>
            <person name="Goodwin L."/>
            <person name="Pitluck S."/>
            <person name="Chertkov O."/>
            <person name="Zhang X."/>
            <person name="Detter J.C."/>
            <person name="Han C."/>
            <person name="Tapia R."/>
            <person name="Land M."/>
            <person name="Hauser L."/>
            <person name="Jeffries C."/>
            <person name="Kyrpides N."/>
            <person name="Ivanova N."/>
            <person name="Ovchinnikova G."/>
            <person name="Brumm P."/>
            <person name="Mead D."/>
            <person name="Woyke T."/>
        </authorList>
    </citation>
    <scope>NUCLEOTIDE SEQUENCE [LARGE SCALE GENOMIC DNA]</scope>
    <source>
        <strain evidence="1">Y4.1MC1</strain>
    </source>
</reference>
<evidence type="ECO:0000313" key="1">
    <source>
        <dbReference type="EMBL" id="ADP73924.1"/>
    </source>
</evidence>
<protein>
    <submittedName>
        <fullName evidence="1">Aminodeoxychorismate lyase</fullName>
    </submittedName>
</protein>
<proteinExistence type="predicted"/>
<dbReference type="Gene3D" id="3.30.1490.480">
    <property type="entry name" value="Endolytic murein transglycosylase"/>
    <property type="match status" value="1"/>
</dbReference>
<dbReference type="KEGG" id="gmc:GY4MC1_1112"/>
<gene>
    <name evidence="1" type="ORF">GY4MC1_1112</name>
</gene>
<sequence>MTKQKIRAIALGMLLATSIIGAAYYMESGSMTTAKLHEALQKDGMVAIKKAEYQKLKKAAQQNNTTAVSNNPQPPKTVYVYLLTIQKGERSIDFAQKLEEAHIIPDADAFVTYLQTRGLTRYIHAGTYKVHSEMSYEEIANLIAKKHR</sequence>
<name>A0A7U3YDQ2_GEOS0</name>
<keyword evidence="1" id="KW-0456">Lyase</keyword>
<dbReference type="Pfam" id="PF02618">
    <property type="entry name" value="YceG"/>
    <property type="match status" value="1"/>
</dbReference>
<accession>A0A7U3YDQ2</accession>
<organism evidence="1">
    <name type="scientific">Geobacillus sp. (strain Y4.1MC1)</name>
    <dbReference type="NCBI Taxonomy" id="581103"/>
    <lineage>
        <taxon>Bacteria</taxon>
        <taxon>Bacillati</taxon>
        <taxon>Bacillota</taxon>
        <taxon>Bacilli</taxon>
        <taxon>Bacillales</taxon>
        <taxon>Anoxybacillaceae</taxon>
        <taxon>Geobacillus</taxon>
    </lineage>
</organism>
<dbReference type="InterPro" id="IPR003770">
    <property type="entry name" value="MLTG-like"/>
</dbReference>